<dbReference type="FunCoup" id="H2B148">
    <property type="interactions" value="1423"/>
</dbReference>
<comment type="subunit">
    <text evidence="6">Heterotrimer.</text>
</comment>
<evidence type="ECO:0000256" key="2">
    <source>
        <dbReference type="ARBA" id="ARBA00023015"/>
    </source>
</evidence>
<proteinExistence type="inferred from homology"/>
<dbReference type="EMBL" id="HE650830">
    <property type="protein sequence ID" value="CCF60348.1"/>
    <property type="molecule type" value="Genomic_DNA"/>
</dbReference>
<organism evidence="8 9">
    <name type="scientific">Kazachstania africana (strain ATCC 22294 / BCRC 22015 / CBS 2517 / CECT 1963 / NBRC 1671 / NRRL Y-8276)</name>
    <name type="common">Yeast</name>
    <name type="synonym">Kluyveromyces africanus</name>
    <dbReference type="NCBI Taxonomy" id="1071382"/>
    <lineage>
        <taxon>Eukaryota</taxon>
        <taxon>Fungi</taxon>
        <taxon>Dikarya</taxon>
        <taxon>Ascomycota</taxon>
        <taxon>Saccharomycotina</taxon>
        <taxon>Saccharomycetes</taxon>
        <taxon>Saccharomycetales</taxon>
        <taxon>Saccharomycetaceae</taxon>
        <taxon>Kazachstania</taxon>
    </lineage>
</organism>
<evidence type="ECO:0000313" key="9">
    <source>
        <dbReference type="Proteomes" id="UP000005220"/>
    </source>
</evidence>
<dbReference type="Pfam" id="PF02045">
    <property type="entry name" value="CBFB_NFYA"/>
    <property type="match status" value="1"/>
</dbReference>
<dbReference type="eggNOG" id="KOG1561">
    <property type="taxonomic scope" value="Eukaryota"/>
</dbReference>
<evidence type="ECO:0000256" key="1">
    <source>
        <dbReference type="ARBA" id="ARBA00004123"/>
    </source>
</evidence>
<protein>
    <recommendedName>
        <fullName evidence="6">Transcriptional activator HAP2</fullName>
    </recommendedName>
</protein>
<keyword evidence="5 6" id="KW-0539">Nucleus</keyword>
<dbReference type="GO" id="GO:0043457">
    <property type="term" value="P:regulation of cellular respiration"/>
    <property type="evidence" value="ECO:0007669"/>
    <property type="project" value="EnsemblFungi"/>
</dbReference>
<feature type="compositionally biased region" description="Basic residues" evidence="7">
    <location>
        <begin position="191"/>
        <end position="201"/>
    </location>
</feature>
<feature type="region of interest" description="Disordered" evidence="7">
    <location>
        <begin position="57"/>
        <end position="153"/>
    </location>
</feature>
<dbReference type="STRING" id="1071382.H2B148"/>
<dbReference type="HOGENOM" id="CLU_080763_0_0_1"/>
<dbReference type="PROSITE" id="PS51152">
    <property type="entry name" value="NFYA_HAP2_2"/>
    <property type="match status" value="1"/>
</dbReference>
<evidence type="ECO:0000313" key="8">
    <source>
        <dbReference type="EMBL" id="CCF60348.1"/>
    </source>
</evidence>
<keyword evidence="4 6" id="KW-0804">Transcription</keyword>
<feature type="compositionally biased region" description="Polar residues" evidence="7">
    <location>
        <begin position="1"/>
        <end position="11"/>
    </location>
</feature>
<comment type="subcellular location">
    <subcellularLocation>
        <location evidence="1 6">Nucleus</location>
    </subcellularLocation>
</comment>
<evidence type="ECO:0000256" key="5">
    <source>
        <dbReference type="ARBA" id="ARBA00023242"/>
    </source>
</evidence>
<dbReference type="SMART" id="SM00521">
    <property type="entry name" value="CBF"/>
    <property type="match status" value="1"/>
</dbReference>
<dbReference type="AlphaFoldDB" id="H2B148"/>
<keyword evidence="3 6" id="KW-0238">DNA-binding</keyword>
<dbReference type="OrthoDB" id="1097733at2759"/>
<dbReference type="GeneID" id="13883997"/>
<evidence type="ECO:0000256" key="3">
    <source>
        <dbReference type="ARBA" id="ARBA00023125"/>
    </source>
</evidence>
<accession>H2B148</accession>
<dbReference type="Gene3D" id="6.10.250.2430">
    <property type="match status" value="1"/>
</dbReference>
<evidence type="ECO:0000256" key="6">
    <source>
        <dbReference type="RuleBase" id="RU367155"/>
    </source>
</evidence>
<gene>
    <name evidence="8" type="primary">KAFR0J02840</name>
    <name evidence="8" type="ORF">KAFR_0J02840</name>
</gene>
<reference evidence="8 9" key="1">
    <citation type="journal article" date="2011" name="Proc. Natl. Acad. Sci. U.S.A.">
        <title>Evolutionary erosion of yeast sex chromosomes by mating-type switching accidents.</title>
        <authorList>
            <person name="Gordon J.L."/>
            <person name="Armisen D."/>
            <person name="Proux-Wera E."/>
            <person name="Oheigeartaigh S.S."/>
            <person name="Byrne K.P."/>
            <person name="Wolfe K.H."/>
        </authorList>
    </citation>
    <scope>NUCLEOTIDE SEQUENCE [LARGE SCALE GENOMIC DNA]</scope>
    <source>
        <strain evidence="9">ATCC 22294 / BCRC 22015 / CBS 2517 / CECT 1963 / NBRC 1671 / NRRL Y-8276</strain>
    </source>
</reference>
<name>H2B148_KAZAF</name>
<dbReference type="GO" id="GO:0000978">
    <property type="term" value="F:RNA polymerase II cis-regulatory region sequence-specific DNA binding"/>
    <property type="evidence" value="ECO:0007669"/>
    <property type="project" value="EnsemblFungi"/>
</dbReference>
<comment type="similarity">
    <text evidence="6">Belongs to the NFYA/HAP2 subunit family.</text>
</comment>
<keyword evidence="9" id="KW-1185">Reference proteome</keyword>
<dbReference type="InterPro" id="IPR001289">
    <property type="entry name" value="NFYA"/>
</dbReference>
<evidence type="ECO:0000256" key="7">
    <source>
        <dbReference type="SAM" id="MobiDB-lite"/>
    </source>
</evidence>
<dbReference type="KEGG" id="kaf:KAFR_0J02840"/>
<feature type="region of interest" description="Disordered" evidence="7">
    <location>
        <begin position="184"/>
        <end position="206"/>
    </location>
</feature>
<comment type="function">
    <text evidence="6">Component of the sequence-specific heterotrimeric transcription factor (NF-Y) which specifically recognizes a 5'-CCAAT-3' box motif found in the promoters of its target genes.</text>
</comment>
<dbReference type="GO" id="GO:0016602">
    <property type="term" value="C:CCAAT-binding factor complex"/>
    <property type="evidence" value="ECO:0007669"/>
    <property type="project" value="EnsemblFungi"/>
</dbReference>
<dbReference type="RefSeq" id="XP_003959483.1">
    <property type="nucleotide sequence ID" value="XM_003959434.1"/>
</dbReference>
<feature type="region of interest" description="Disordered" evidence="7">
    <location>
        <begin position="1"/>
        <end position="43"/>
    </location>
</feature>
<dbReference type="Proteomes" id="UP000005220">
    <property type="component" value="Chromosome 10"/>
</dbReference>
<keyword evidence="2 6" id="KW-0805">Transcription regulation</keyword>
<dbReference type="PANTHER" id="PTHR12632">
    <property type="entry name" value="TRANSCRIPTION FACTOR NF-Y ALPHA-RELATED"/>
    <property type="match status" value="1"/>
</dbReference>
<evidence type="ECO:0000256" key="4">
    <source>
        <dbReference type="ARBA" id="ARBA00023163"/>
    </source>
</evidence>
<feature type="compositionally biased region" description="Polar residues" evidence="7">
    <location>
        <begin position="24"/>
        <end position="43"/>
    </location>
</feature>
<dbReference type="GO" id="GO:0001228">
    <property type="term" value="F:DNA-binding transcription activator activity, RNA polymerase II-specific"/>
    <property type="evidence" value="ECO:0007669"/>
    <property type="project" value="EnsemblFungi"/>
</dbReference>
<feature type="compositionally biased region" description="Polar residues" evidence="7">
    <location>
        <begin position="81"/>
        <end position="120"/>
    </location>
</feature>
<sequence length="229" mass="25669">MSNIEQHSVSLSEEAENYPASESEPLQQDPRSPMNLSTSSGTLVPTSADLYLYNKLNDSIGKPDINGEDNISREIEGEVSPASQPVSASYVSINSEIFKASNGTNNSTYTTKPLRTNEGSNVKGEPNSLVQESNSNKDDATEENDKDLTPEQPFYVNAKQYYRMLKRRYARAKLEEHLRISKERKPYLHESRHKHAMRRPRGQGGRFLTAAEIEALKTSNADSLDDKED</sequence>
<dbReference type="PRINTS" id="PR00616">
    <property type="entry name" value="CCAATSUBUNTB"/>
</dbReference>
<dbReference type="InParanoid" id="H2B148"/>